<dbReference type="PROSITE" id="PS51257">
    <property type="entry name" value="PROKAR_LIPOPROTEIN"/>
    <property type="match status" value="1"/>
</dbReference>
<keyword evidence="2" id="KW-1185">Reference proteome</keyword>
<evidence type="ECO:0000313" key="1">
    <source>
        <dbReference type="EMBL" id="EEG77092.1"/>
    </source>
</evidence>
<protein>
    <recommendedName>
        <fullName evidence="3">Lipoprotein</fullName>
    </recommendedName>
</protein>
<comment type="caution">
    <text evidence="1">The sequence shown here is derived from an EMBL/GenBank/DDBJ whole genome shotgun (WGS) entry which is preliminary data.</text>
</comment>
<reference evidence="1 2" key="1">
    <citation type="submission" date="2009-02" db="EMBL/GenBank/DDBJ databases">
        <title>Sequencing of the draft genome and assembly of Dethiobacter alkaliphilus AHT 1.</title>
        <authorList>
            <consortium name="US DOE Joint Genome Institute (JGI-PGF)"/>
            <person name="Lucas S."/>
            <person name="Copeland A."/>
            <person name="Lapidus A."/>
            <person name="Glavina del Rio T."/>
            <person name="Dalin E."/>
            <person name="Tice H."/>
            <person name="Bruce D."/>
            <person name="Goodwin L."/>
            <person name="Pitluck S."/>
            <person name="Larimer F."/>
            <person name="Land M.L."/>
            <person name="Hauser L."/>
            <person name="Muyzer G."/>
        </authorList>
    </citation>
    <scope>NUCLEOTIDE SEQUENCE [LARGE SCALE GENOMIC DNA]</scope>
    <source>
        <strain evidence="1 2">AHT 1</strain>
    </source>
</reference>
<accession>C0GI18</accession>
<evidence type="ECO:0008006" key="3">
    <source>
        <dbReference type="Google" id="ProtNLM"/>
    </source>
</evidence>
<gene>
    <name evidence="1" type="ORF">DealDRAFT_2127</name>
</gene>
<name>C0GI18_DETAL</name>
<proteinExistence type="predicted"/>
<dbReference type="EMBL" id="ACJM01000010">
    <property type="protein sequence ID" value="EEG77092.1"/>
    <property type="molecule type" value="Genomic_DNA"/>
</dbReference>
<dbReference type="AlphaFoldDB" id="C0GI18"/>
<organism evidence="1 2">
    <name type="scientific">Dethiobacter alkaliphilus AHT 1</name>
    <dbReference type="NCBI Taxonomy" id="555088"/>
    <lineage>
        <taxon>Bacteria</taxon>
        <taxon>Bacillati</taxon>
        <taxon>Bacillota</taxon>
        <taxon>Dethiobacteria</taxon>
        <taxon>Dethiobacterales</taxon>
        <taxon>Dethiobacteraceae</taxon>
        <taxon>Dethiobacter</taxon>
    </lineage>
</organism>
<dbReference type="RefSeq" id="WP_008517263.1">
    <property type="nucleotide sequence ID" value="NZ_ACJM01000010.1"/>
</dbReference>
<evidence type="ECO:0000313" key="2">
    <source>
        <dbReference type="Proteomes" id="UP000006443"/>
    </source>
</evidence>
<sequence length="185" mass="22140">MQNRNMIIACILAALTLFWVQGCIGNSTQYLSLELTQDEIGIYQEFSETREERLLAGLAPLQVFKLWLHADRNQDYNTQYYLFNTDKMQSAWMIEPLGEQEFLQLRKNRPVDMFLRHFNEVISVQEDTTLGDENNMKIAFEQKDGSEFLFWMQKNSYGNWKVRWEPFDVRDNYRERLEQVTTVNR</sequence>
<dbReference type="Proteomes" id="UP000006443">
    <property type="component" value="Unassembled WGS sequence"/>
</dbReference>